<dbReference type="EMBL" id="QGKW02001940">
    <property type="protein sequence ID" value="KAF2557138.1"/>
    <property type="molecule type" value="Genomic_DNA"/>
</dbReference>
<evidence type="ECO:0000313" key="1">
    <source>
        <dbReference type="EMBL" id="KAF2545369.1"/>
    </source>
</evidence>
<dbReference type="AlphaFoldDB" id="A0A8S9GIN8"/>
<evidence type="ECO:0000313" key="2">
    <source>
        <dbReference type="EMBL" id="KAF2557138.1"/>
    </source>
</evidence>
<protein>
    <submittedName>
        <fullName evidence="1">Uncharacterized protein</fullName>
    </submittedName>
</protein>
<dbReference type="Proteomes" id="UP000712281">
    <property type="component" value="Unassembled WGS sequence"/>
</dbReference>
<proteinExistence type="predicted"/>
<accession>A0A8S9GIN8</accession>
<dbReference type="EMBL" id="QGKY02001925">
    <property type="protein sequence ID" value="KAF2545369.1"/>
    <property type="molecule type" value="Genomic_DNA"/>
</dbReference>
<reference evidence="1" key="1">
    <citation type="submission" date="2019-12" db="EMBL/GenBank/DDBJ databases">
        <title>Genome sequencing and annotation of Brassica cretica.</title>
        <authorList>
            <person name="Studholme D.J."/>
            <person name="Sarris P.F."/>
        </authorList>
    </citation>
    <scope>NUCLEOTIDE SEQUENCE</scope>
    <source>
        <strain evidence="2">PFS-001/15</strain>
        <strain evidence="1">PFS-102/07</strain>
        <tissue evidence="1">Leaf</tissue>
    </source>
</reference>
<sequence length="77" mass="9249">MLEKSREASRRIDMMITEDDELAVKRKEAAEKKTVKDRESERLDKLLEKCTEQHSQEALHLLLNFLHPFWRLMLLLL</sequence>
<name>A0A8S9GIN8_BRACR</name>
<comment type="caution">
    <text evidence="1">The sequence shown here is derived from an EMBL/GenBank/DDBJ whole genome shotgun (WGS) entry which is preliminary data.</text>
</comment>
<gene>
    <name evidence="2" type="ORF">F2Q68_00018198</name>
    <name evidence="1" type="ORF">F2Q70_00023892</name>
</gene>
<organism evidence="1">
    <name type="scientific">Brassica cretica</name>
    <name type="common">Mustard</name>
    <dbReference type="NCBI Taxonomy" id="69181"/>
    <lineage>
        <taxon>Eukaryota</taxon>
        <taxon>Viridiplantae</taxon>
        <taxon>Streptophyta</taxon>
        <taxon>Embryophyta</taxon>
        <taxon>Tracheophyta</taxon>
        <taxon>Spermatophyta</taxon>
        <taxon>Magnoliopsida</taxon>
        <taxon>eudicotyledons</taxon>
        <taxon>Gunneridae</taxon>
        <taxon>Pentapetalae</taxon>
        <taxon>rosids</taxon>
        <taxon>malvids</taxon>
        <taxon>Brassicales</taxon>
        <taxon>Brassicaceae</taxon>
        <taxon>Brassiceae</taxon>
        <taxon>Brassica</taxon>
    </lineage>
</organism>